<gene>
    <name evidence="2" type="ORF">KSB_28860</name>
</gene>
<organism evidence="2 3">
    <name type="scientific">Ktedonobacter robiniae</name>
    <dbReference type="NCBI Taxonomy" id="2778365"/>
    <lineage>
        <taxon>Bacteria</taxon>
        <taxon>Bacillati</taxon>
        <taxon>Chloroflexota</taxon>
        <taxon>Ktedonobacteria</taxon>
        <taxon>Ktedonobacterales</taxon>
        <taxon>Ktedonobacteraceae</taxon>
        <taxon>Ktedonobacter</taxon>
    </lineage>
</organism>
<protein>
    <submittedName>
        <fullName evidence="2">Uncharacterized protein</fullName>
    </submittedName>
</protein>
<dbReference type="Proteomes" id="UP000654345">
    <property type="component" value="Unassembled WGS sequence"/>
</dbReference>
<reference evidence="2 3" key="1">
    <citation type="journal article" date="2021" name="Int. J. Syst. Evol. Microbiol.">
        <title>Reticulibacter mediterranei gen. nov., sp. nov., within the new family Reticulibacteraceae fam. nov., and Ktedonospora formicarum gen. nov., sp. nov., Ktedonobacter robiniae sp. nov., Dictyobacter formicarum sp. nov. and Dictyobacter arantiisoli sp. nov., belonging to the class Ktedonobacteria.</title>
        <authorList>
            <person name="Yabe S."/>
            <person name="Zheng Y."/>
            <person name="Wang C.M."/>
            <person name="Sakai Y."/>
            <person name="Abe K."/>
            <person name="Yokota A."/>
            <person name="Donadio S."/>
            <person name="Cavaletti L."/>
            <person name="Monciardini P."/>
        </authorList>
    </citation>
    <scope>NUCLEOTIDE SEQUENCE [LARGE SCALE GENOMIC DNA]</scope>
    <source>
        <strain evidence="2 3">SOSP1-30</strain>
    </source>
</reference>
<feature type="transmembrane region" description="Helical" evidence="1">
    <location>
        <begin position="28"/>
        <end position="50"/>
    </location>
</feature>
<comment type="caution">
    <text evidence="2">The sequence shown here is derived from an EMBL/GenBank/DDBJ whole genome shotgun (WGS) entry which is preliminary data.</text>
</comment>
<evidence type="ECO:0000313" key="2">
    <source>
        <dbReference type="EMBL" id="GHO54411.1"/>
    </source>
</evidence>
<accession>A0ABQ3UNW4</accession>
<evidence type="ECO:0000313" key="3">
    <source>
        <dbReference type="Proteomes" id="UP000654345"/>
    </source>
</evidence>
<keyword evidence="1" id="KW-1133">Transmembrane helix</keyword>
<keyword evidence="3" id="KW-1185">Reference proteome</keyword>
<keyword evidence="1" id="KW-0812">Transmembrane</keyword>
<keyword evidence="1" id="KW-0472">Membrane</keyword>
<dbReference type="EMBL" id="BNJG01000001">
    <property type="protein sequence ID" value="GHO54411.1"/>
    <property type="molecule type" value="Genomic_DNA"/>
</dbReference>
<proteinExistence type="predicted"/>
<dbReference type="RefSeq" id="WP_201371134.1">
    <property type="nucleotide sequence ID" value="NZ_BNJG01000001.1"/>
</dbReference>
<name>A0ABQ3UNW4_9CHLR</name>
<sequence length="74" mass="8420">MYNGCTAQPLRFLPIALDELDAKKLAALVRWFAAGGMTIALFFVIMTPIWERKTIVSLSQIGNFTQKEAMKWQK</sequence>
<evidence type="ECO:0000256" key="1">
    <source>
        <dbReference type="SAM" id="Phobius"/>
    </source>
</evidence>